<comment type="caution">
    <text evidence="1">The sequence shown here is derived from an EMBL/GenBank/DDBJ whole genome shotgun (WGS) entry which is preliminary data.</text>
</comment>
<proteinExistence type="predicted"/>
<name>A0A0J1B9V8_RHOIS</name>
<protein>
    <submittedName>
        <fullName evidence="1">Uncharacterized protein</fullName>
    </submittedName>
</protein>
<evidence type="ECO:0000313" key="2">
    <source>
        <dbReference type="Proteomes" id="UP000036367"/>
    </source>
</evidence>
<dbReference type="Proteomes" id="UP000036367">
    <property type="component" value="Unassembled WGS sequence"/>
</dbReference>
<dbReference type="STRING" id="595434.RISK_004404"/>
<evidence type="ECO:0000313" key="1">
    <source>
        <dbReference type="EMBL" id="KLU03507.1"/>
    </source>
</evidence>
<dbReference type="EMBL" id="LECT01000036">
    <property type="protein sequence ID" value="KLU03507.1"/>
    <property type="molecule type" value="Genomic_DNA"/>
</dbReference>
<organism evidence="1 2">
    <name type="scientific">Rhodopirellula islandica</name>
    <dbReference type="NCBI Taxonomy" id="595434"/>
    <lineage>
        <taxon>Bacteria</taxon>
        <taxon>Pseudomonadati</taxon>
        <taxon>Planctomycetota</taxon>
        <taxon>Planctomycetia</taxon>
        <taxon>Pirellulales</taxon>
        <taxon>Pirellulaceae</taxon>
        <taxon>Rhodopirellula</taxon>
    </lineage>
</organism>
<accession>A0A0J1B9V8</accession>
<reference evidence="1" key="1">
    <citation type="submission" date="2015-05" db="EMBL/GenBank/DDBJ databases">
        <title>Permanent draft genome of Rhodopirellula islandicus K833.</title>
        <authorList>
            <person name="Kizina J."/>
            <person name="Richter M."/>
            <person name="Glockner F.O."/>
            <person name="Harder J."/>
        </authorList>
    </citation>
    <scope>NUCLEOTIDE SEQUENCE [LARGE SCALE GENOMIC DNA]</scope>
    <source>
        <strain evidence="1">K833</strain>
    </source>
</reference>
<gene>
    <name evidence="1" type="ORF">RISK_004404</name>
</gene>
<dbReference type="PATRIC" id="fig|595434.4.peg.4180"/>
<keyword evidence="2" id="KW-1185">Reference proteome</keyword>
<sequence length="47" mass="5194">MPRGKETGECVRVERGGSAIRARMRSLGLAGSNRRTERFGLVVSLYL</sequence>
<dbReference type="AlphaFoldDB" id="A0A0J1B9V8"/>